<sequence>MAFDSGIFGSSLGGILGGLFGGDTGKPYDKAMEQYQRYANQSQAAQQPYQQAGQQAIGNYQNWLQGQQDPTKFINEAMGHYQESPYAHYLQQQSMRAGQNAASAQGLTGSTPFAQQLQQNAGNIANQDQNQWLQNILGINTQYGQGQQNLMQGGQNAANQLTNMYNHMGQQMGEAAYGKEQRQQNNWFNTLGGIGSLIGSFL</sequence>
<evidence type="ECO:0000313" key="1">
    <source>
        <dbReference type="EMBL" id="CAB4128651.1"/>
    </source>
</evidence>
<accession>A0A6J5L2R6</accession>
<dbReference type="EMBL" id="LR796229">
    <property type="protein sequence ID" value="CAB4128651.1"/>
    <property type="molecule type" value="Genomic_DNA"/>
</dbReference>
<proteinExistence type="predicted"/>
<name>A0A6J5L2R6_9CAUD</name>
<reference evidence="1" key="1">
    <citation type="submission" date="2020-04" db="EMBL/GenBank/DDBJ databases">
        <authorList>
            <person name="Chiriac C."/>
            <person name="Salcher M."/>
            <person name="Ghai R."/>
            <person name="Kavagutti S V."/>
        </authorList>
    </citation>
    <scope>NUCLEOTIDE SEQUENCE</scope>
</reference>
<gene>
    <name evidence="1" type="ORF">UFOVP100_53</name>
</gene>
<protein>
    <submittedName>
        <fullName evidence="1">Uncharacterized protein</fullName>
    </submittedName>
</protein>
<organism evidence="1">
    <name type="scientific">uncultured Caudovirales phage</name>
    <dbReference type="NCBI Taxonomy" id="2100421"/>
    <lineage>
        <taxon>Viruses</taxon>
        <taxon>Duplodnaviria</taxon>
        <taxon>Heunggongvirae</taxon>
        <taxon>Uroviricota</taxon>
        <taxon>Caudoviricetes</taxon>
        <taxon>Peduoviridae</taxon>
        <taxon>Maltschvirus</taxon>
        <taxon>Maltschvirus maltsch</taxon>
    </lineage>
</organism>